<name>A0A0D0A6J2_9AGAM</name>
<protein>
    <submittedName>
        <fullName evidence="1">Uncharacterized protein</fullName>
    </submittedName>
</protein>
<dbReference type="AlphaFoldDB" id="A0A0D0A6J2"/>
<proteinExistence type="predicted"/>
<dbReference type="EMBL" id="KN833688">
    <property type="protein sequence ID" value="KIK30002.1"/>
    <property type="molecule type" value="Genomic_DNA"/>
</dbReference>
<organism evidence="1 2">
    <name type="scientific">Pisolithus microcarpus 441</name>
    <dbReference type="NCBI Taxonomy" id="765257"/>
    <lineage>
        <taxon>Eukaryota</taxon>
        <taxon>Fungi</taxon>
        <taxon>Dikarya</taxon>
        <taxon>Basidiomycota</taxon>
        <taxon>Agaricomycotina</taxon>
        <taxon>Agaricomycetes</taxon>
        <taxon>Agaricomycetidae</taxon>
        <taxon>Boletales</taxon>
        <taxon>Sclerodermatineae</taxon>
        <taxon>Pisolithaceae</taxon>
        <taxon>Pisolithus</taxon>
    </lineage>
</organism>
<dbReference type="OrthoDB" id="10643891at2759"/>
<keyword evidence="2" id="KW-1185">Reference proteome</keyword>
<reference evidence="1 2" key="1">
    <citation type="submission" date="2014-04" db="EMBL/GenBank/DDBJ databases">
        <authorList>
            <consortium name="DOE Joint Genome Institute"/>
            <person name="Kuo A."/>
            <person name="Kohler A."/>
            <person name="Costa M.D."/>
            <person name="Nagy L.G."/>
            <person name="Floudas D."/>
            <person name="Copeland A."/>
            <person name="Barry K.W."/>
            <person name="Cichocki N."/>
            <person name="Veneault-Fourrey C."/>
            <person name="LaButti K."/>
            <person name="Lindquist E.A."/>
            <person name="Lipzen A."/>
            <person name="Lundell T."/>
            <person name="Morin E."/>
            <person name="Murat C."/>
            <person name="Sun H."/>
            <person name="Tunlid A."/>
            <person name="Henrissat B."/>
            <person name="Grigoriev I.V."/>
            <person name="Hibbett D.S."/>
            <person name="Martin F."/>
            <person name="Nordberg H.P."/>
            <person name="Cantor M.N."/>
            <person name="Hua S.X."/>
        </authorList>
    </citation>
    <scope>NUCLEOTIDE SEQUENCE [LARGE SCALE GENOMIC DNA]</scope>
    <source>
        <strain evidence="1 2">441</strain>
    </source>
</reference>
<evidence type="ECO:0000313" key="2">
    <source>
        <dbReference type="Proteomes" id="UP000054018"/>
    </source>
</evidence>
<accession>A0A0D0A6J2</accession>
<sequence>MSPVTYHWKKKAAFASETETTLEKMFISNPRVGSVEEKDHAGGFASFPSCRHSVVVKHDRRIARSAIKWSLQNIGILRTENSSGVASSLSALYRCWPPAVNLGYSISPGNPLRLVLQTTYLAKPSAVMNLYLARIAIKIPVKSGSGGFPGIPRRPPFPYLRPYGIRVFFIPSIADIKWTVHTQTGP</sequence>
<dbReference type="Proteomes" id="UP000054018">
    <property type="component" value="Unassembled WGS sequence"/>
</dbReference>
<dbReference type="HOGENOM" id="CLU_1454969_0_0_1"/>
<gene>
    <name evidence="1" type="ORF">PISMIDRAFT_21184</name>
</gene>
<evidence type="ECO:0000313" key="1">
    <source>
        <dbReference type="EMBL" id="KIK30002.1"/>
    </source>
</evidence>
<reference evidence="2" key="2">
    <citation type="submission" date="2015-01" db="EMBL/GenBank/DDBJ databases">
        <title>Evolutionary Origins and Diversification of the Mycorrhizal Mutualists.</title>
        <authorList>
            <consortium name="DOE Joint Genome Institute"/>
            <consortium name="Mycorrhizal Genomics Consortium"/>
            <person name="Kohler A."/>
            <person name="Kuo A."/>
            <person name="Nagy L.G."/>
            <person name="Floudas D."/>
            <person name="Copeland A."/>
            <person name="Barry K.W."/>
            <person name="Cichocki N."/>
            <person name="Veneault-Fourrey C."/>
            <person name="LaButti K."/>
            <person name="Lindquist E.A."/>
            <person name="Lipzen A."/>
            <person name="Lundell T."/>
            <person name="Morin E."/>
            <person name="Murat C."/>
            <person name="Riley R."/>
            <person name="Ohm R."/>
            <person name="Sun H."/>
            <person name="Tunlid A."/>
            <person name="Henrissat B."/>
            <person name="Grigoriev I.V."/>
            <person name="Hibbett D.S."/>
            <person name="Martin F."/>
        </authorList>
    </citation>
    <scope>NUCLEOTIDE SEQUENCE [LARGE SCALE GENOMIC DNA]</scope>
    <source>
        <strain evidence="2">441</strain>
    </source>
</reference>